<evidence type="ECO:0000313" key="3">
    <source>
        <dbReference type="EMBL" id="GFO60480.1"/>
    </source>
</evidence>
<dbReference type="Proteomes" id="UP000556026">
    <property type="component" value="Unassembled WGS sequence"/>
</dbReference>
<dbReference type="PANTHER" id="PTHR35038">
    <property type="entry name" value="DISSIMILATORY SULFITE REDUCTASE SIRA"/>
    <property type="match status" value="1"/>
</dbReference>
<sequence>MKVLVKAILVSLAVLVVCACSKANDRASTIDPRTGKHAAGWVVANTGGSHPAAFLSVPSACYGCHGKDLKGGISNVSCFSASRNGISCHPGGPSGHPAGWAAPDAHGAAAKALLSGMNGLAHCQVCHGADFAGGTANKSCLNTAGCHGAGIFAAHPAKPWLDIGHNGARTHASTDPSNAAACAVCHTGGANSRRTPAPPAPAGTAPGCFNNTLCHGVEGHAIGWSSYSSHGRAAKAAAGGIVIHGVTSPISSFGECTQCHGAAYDGGSAQQSCVNTCHGVAAPHPARPWRSATGGPTHVDTNTDNAAQCALCHTGGANSTRVPVPGDPVGLTGCFNNTLCHGTVGHPAGWGVPAQHGTAAKGAPTTSTGFASCQPCHGSTFQNGTAPSCLNSLTCHGLTVSAPHPAKPWTGTTSTGTTHTTTDPGNAAICAACHTAGANSSIVPPNPASGPAGCYNNTMCHFHQIPFLAAPGPGIGVHGALAKQDLRVCQGCHGVPGSTSFDGRVLSSGVTTIACSSCHTAAKAHATDWQGSGTYSHRTAQNIANACIICHDVTQGRTAPLPASPSCFSASFTNALGQARTCHSGGPGVAPHPVPYNNHNATARSNFPYCLGCHQVAADVTTQGGKVIPRCLTCHLSDPTVTSTGCTSCHANPPAGASYPNTAGTHATHVAASRVSSMTLSCADCHSGLGLGTVDHLNRARARAAAVLANPVVFSATPIMQAGTGGTPSFAGGATGQCSNTYCHGGRMSGGDTTGTNRAPAWGSTLLPGTLSSAACGLCHGFPPSAASGHPTGITIPAGFPTTASLGTTCSCHPNINQAGNSYANIFVDKSLHINGVLDVSASAPHAVPNYNHQAAGTGAACIACHAIGSATSVYPAAVAGAAPDCRGCHKKAAPGSATGFGACGSCHGSLTATNATTQGRPVGTTFPDRVGYHSGQSDSAHGTAACSVCHNLSVSGTGATVNHGPGNRNANPDVVGPFVNGITTASPPGKGVTIPANSVTCVHGTISAGCSGGGTKTNRW</sequence>
<evidence type="ECO:0008006" key="5">
    <source>
        <dbReference type="Google" id="ProtNLM"/>
    </source>
</evidence>
<name>A0A6V8MKF6_9BACT</name>
<keyword evidence="1 2" id="KW-0732">Signal</keyword>
<dbReference type="InterPro" id="IPR051829">
    <property type="entry name" value="Multiheme_Cytochr_ET"/>
</dbReference>
<accession>A0A6V8MKF6</accession>
<dbReference type="PANTHER" id="PTHR35038:SF6">
    <property type="entry name" value="SURFACE LOCALIZED DECAHEME CYTOCHROME C LIPOPROTEIN"/>
    <property type="match status" value="1"/>
</dbReference>
<feature type="signal peptide" evidence="2">
    <location>
        <begin position="1"/>
        <end position="19"/>
    </location>
</feature>
<feature type="chain" id="PRO_5028480564" description="Cytochrome c" evidence="2">
    <location>
        <begin position="20"/>
        <end position="1021"/>
    </location>
</feature>
<dbReference type="EMBL" id="BLXX01000008">
    <property type="protein sequence ID" value="GFO60480.1"/>
    <property type="molecule type" value="Genomic_DNA"/>
</dbReference>
<gene>
    <name evidence="3" type="ORF">GMST_28050</name>
</gene>
<dbReference type="NCBIfam" id="TIGR01904">
    <property type="entry name" value="GSu_C4xC__C2xCH"/>
    <property type="match status" value="1"/>
</dbReference>
<dbReference type="InterPro" id="IPR010176">
    <property type="entry name" value="C4xCH_C2xCH_motif_GEOSU"/>
</dbReference>
<dbReference type="GO" id="GO:0016491">
    <property type="term" value="F:oxidoreductase activity"/>
    <property type="evidence" value="ECO:0007669"/>
    <property type="project" value="TreeGrafter"/>
</dbReference>
<evidence type="ECO:0000256" key="2">
    <source>
        <dbReference type="SAM" id="SignalP"/>
    </source>
</evidence>
<dbReference type="SUPFAM" id="SSF48695">
    <property type="entry name" value="Multiheme cytochromes"/>
    <property type="match status" value="3"/>
</dbReference>
<dbReference type="RefSeq" id="WP_183355296.1">
    <property type="nucleotide sequence ID" value="NZ_BLXX01000008.1"/>
</dbReference>
<dbReference type="InterPro" id="IPR036280">
    <property type="entry name" value="Multihaem_cyt_sf"/>
</dbReference>
<proteinExistence type="predicted"/>
<keyword evidence="4" id="KW-1185">Reference proteome</keyword>
<evidence type="ECO:0000313" key="4">
    <source>
        <dbReference type="Proteomes" id="UP000556026"/>
    </source>
</evidence>
<organism evidence="3 4">
    <name type="scientific">Geomonas silvestris</name>
    <dbReference type="NCBI Taxonomy" id="2740184"/>
    <lineage>
        <taxon>Bacteria</taxon>
        <taxon>Pseudomonadati</taxon>
        <taxon>Thermodesulfobacteriota</taxon>
        <taxon>Desulfuromonadia</taxon>
        <taxon>Geobacterales</taxon>
        <taxon>Geobacteraceae</taxon>
        <taxon>Geomonas</taxon>
    </lineage>
</organism>
<evidence type="ECO:0000256" key="1">
    <source>
        <dbReference type="ARBA" id="ARBA00022729"/>
    </source>
</evidence>
<comment type="caution">
    <text evidence="3">The sequence shown here is derived from an EMBL/GenBank/DDBJ whole genome shotgun (WGS) entry which is preliminary data.</text>
</comment>
<dbReference type="AlphaFoldDB" id="A0A6V8MKF6"/>
<dbReference type="PROSITE" id="PS51257">
    <property type="entry name" value="PROKAR_LIPOPROTEIN"/>
    <property type="match status" value="1"/>
</dbReference>
<reference evidence="4" key="1">
    <citation type="submission" date="2020-06" db="EMBL/GenBank/DDBJ databases">
        <title>Draft genomic sequence of Geomonas sp. Red330.</title>
        <authorList>
            <person name="Itoh H."/>
            <person name="Zhenxing X."/>
            <person name="Ushijima N."/>
            <person name="Masuda Y."/>
            <person name="Shiratori Y."/>
            <person name="Senoo K."/>
        </authorList>
    </citation>
    <scope>NUCLEOTIDE SEQUENCE [LARGE SCALE GENOMIC DNA]</scope>
    <source>
        <strain evidence="4">Red330</strain>
    </source>
</reference>
<dbReference type="Pfam" id="PF09698">
    <property type="entry name" value="GSu_C4xC__C2xCH"/>
    <property type="match status" value="1"/>
</dbReference>
<protein>
    <recommendedName>
        <fullName evidence="5">Cytochrome c</fullName>
    </recommendedName>
</protein>